<keyword evidence="1" id="KW-0479">Metal-binding</keyword>
<evidence type="ECO:0000256" key="2">
    <source>
        <dbReference type="ARBA" id="ARBA00022771"/>
    </source>
</evidence>
<dbReference type="OrthoDB" id="3046222at2759"/>
<dbReference type="InterPro" id="IPR001965">
    <property type="entry name" value="Znf_PHD"/>
</dbReference>
<evidence type="ECO:0000256" key="1">
    <source>
        <dbReference type="ARBA" id="ARBA00022723"/>
    </source>
</evidence>
<dbReference type="PROSITE" id="PS50807">
    <property type="entry name" value="GCM"/>
    <property type="match status" value="1"/>
</dbReference>
<dbReference type="CDD" id="cd15489">
    <property type="entry name" value="PHD_SF"/>
    <property type="match status" value="1"/>
</dbReference>
<feature type="domain" description="GCM" evidence="5">
    <location>
        <begin position="199"/>
        <end position="352"/>
    </location>
</feature>
<dbReference type="GO" id="GO:0008270">
    <property type="term" value="F:zinc ion binding"/>
    <property type="evidence" value="ECO:0007669"/>
    <property type="project" value="UniProtKB-KW"/>
</dbReference>
<reference evidence="6 7" key="1">
    <citation type="journal article" date="2010" name="Proc. Natl. Acad. Sci. U.S.A.">
        <title>Insights into evolution of multicellular fungi from the assembled chromosomes of the mushroom Coprinopsis cinerea (Coprinus cinereus).</title>
        <authorList>
            <person name="Stajich J.E."/>
            <person name="Wilke S.K."/>
            <person name="Ahren D."/>
            <person name="Au C.H."/>
            <person name="Birren B.W."/>
            <person name="Borodovsky M."/>
            <person name="Burns C."/>
            <person name="Canback B."/>
            <person name="Casselton L.A."/>
            <person name="Cheng C.K."/>
            <person name="Deng J."/>
            <person name="Dietrich F.S."/>
            <person name="Fargo D.C."/>
            <person name="Farman M.L."/>
            <person name="Gathman A.C."/>
            <person name="Goldberg J."/>
            <person name="Guigo R."/>
            <person name="Hoegger P.J."/>
            <person name="Hooker J.B."/>
            <person name="Huggins A."/>
            <person name="James T.Y."/>
            <person name="Kamada T."/>
            <person name="Kilaru S."/>
            <person name="Kodira C."/>
            <person name="Kues U."/>
            <person name="Kupfer D."/>
            <person name="Kwan H.S."/>
            <person name="Lomsadze A."/>
            <person name="Li W."/>
            <person name="Lilly W.W."/>
            <person name="Ma L.J."/>
            <person name="Mackey A.J."/>
            <person name="Manning G."/>
            <person name="Martin F."/>
            <person name="Muraguchi H."/>
            <person name="Natvig D.O."/>
            <person name="Palmerini H."/>
            <person name="Ramesh M.A."/>
            <person name="Rehmeyer C.J."/>
            <person name="Roe B.A."/>
            <person name="Shenoy N."/>
            <person name="Stanke M."/>
            <person name="Ter-Hovhannisyan V."/>
            <person name="Tunlid A."/>
            <person name="Velagapudi R."/>
            <person name="Vision T.J."/>
            <person name="Zeng Q."/>
            <person name="Zolan M.E."/>
            <person name="Pukkila P.J."/>
        </authorList>
    </citation>
    <scope>NUCLEOTIDE SEQUENCE [LARGE SCALE GENOMIC DNA]</scope>
    <source>
        <strain evidence="7">Okayama-7 / 130 / ATCC MYA-4618 / FGSC 9003</strain>
    </source>
</reference>
<dbReference type="OMA" id="GVHTHER"/>
<dbReference type="InterPro" id="IPR011011">
    <property type="entry name" value="Znf_FYVE_PHD"/>
</dbReference>
<feature type="region of interest" description="Disordered" evidence="4">
    <location>
        <begin position="1763"/>
        <end position="1805"/>
    </location>
</feature>
<sequence>MGNLVSPSMRRLKRALHAFLSNGEPPQGTDHSAPKTDPPSSNIENTTVQRVFPSQTAVPAPPPIQSSIVSPISVAFPQQHPIPFAIHPPSFSLPYYGPPHPFIAQPAIPPMAILPNTMHSVPGGGYTVTTSQNPMIYPTTGALHPQQMVPSLNANLPAVQANMDSPEAQQPATAVPNPPRSLEQPSAPSGPAETTQNQPAVVNPTADDQFNASTDSDGLDWPNGDVQRMYPDGEQPPGWSGSKWVWRNRGDRKHRGVTASMSECLGYLVCSNARCSIPVRPATQIGSQDRQFEKGCDYCKANLNQIKCSAKTYRYKTVRGDTVFHHWDHVGQHNHPRPPAGSILTPREKQAVDAQVLRRPDAKPLQLRAGDLGPGSQPLGSIHPRLENARAAQYHQKQSKERLGLTSSGSRGDTSLIKSLYGLNEELGEVFLIDSSLHNQAYLVFKTKWMDEVLQDSVDEWGSLDPIMEERHGFVTDGNHSYFKEGILLTSSAFNSLLREWVPVVYTWILGEDIEHHRPHFRHLFKPIIGKVKRDGIPFRSKYLLNVFDFSAAQRSAHAEEYARAVITTIPGFEGERIAPNAIEAQLSALRDEAQGVEVGCQFHFLTQAQRVKGTASYVLPERKDDFESIIRKMISPNTTESQFNDLTMRFSTEFPGARGWLNWWLQPNIIGMAFPAKSHIDPAVASTVPKTSSVGEGLHSHLNSAMGTNNELLEGIRKLHLYVGMIERKYASVKAGYNTPAGPRENRPPKRAVFFENDGRAPDTLEALEALNSTSDLSNKALFLHAYKWQEPNSCFFDNGLEVWFRAWCAWKEDDRAQLRTLLPTGSYLASLVSHYDRRLRLIATTPKVTKKVQSTMKTMFETTQAILRCKIFDKWMPELDKTGHHPAAIWLDAAVKDGETCREAHSYFGVDYRIQFACKSGHNLEYYAFMDSPNAVTDLRIDYIDTLYEEHGELVGLGDYFSKLVLFDSGNQLITKLESRSLCSLGGCTHESAPKTVTAYWPRTLTLRSDYTNGTTPSHVKFTNNFVVDSDTNSSSVEYRIIGRVLKAKNKEHFISQFNLKSACYSYNDVNGTLKKAKTMTLLDSRSPNEAYYVYCLASSNSKTIHSVDRMKELYKKFDLRNPTGRKDNPLEVESDTDSNLGESRSTKRSEALPKKPQTRPPMDNLDSDDDLDGDFDIRSLFDFDEPVPHSDPSGSEFTPDGEPGNQDTGQVTTIKTRSSAETSKSASKRLFNASTAIQKSGGTTTNTPKAVFPSCSTCTVTGPAAKNMVQCIICTLKYHYACVKESLPPDFDVFPHLKEEWCCPRCINEGLWDNVMTGTFILVNMNQLSTLHGERMALRYPAKIISREGSMVTLRWHEFNCWGPKARVMEPTFTLTIHECLKIRNLQYSKEDKASFGAIEWPLELVSDFMTGEQLASIDKHNLVAAIQDALPSAVHFVKGTRLHPIRKLIEKHLNRRSSSLGWKERKEYLISFSSYFSVPIFPGHRLLLVEEMKDIQFGEGDEGEIQMVAVTVLLELVIIRQYLKMSPEQDGAIYELSRILTQEEYDFTTEQDVALRGRLFRNLTDHEKAFNCVDSSMVPLNAVARDSKESTSSALFTGLHLTRRLPSSPSQNIAIGDPADLIQIFTEDGNPYIFGTCVPEDHFSMMLTQGTGVTPTITTVPGSPAEAVMDVSPKLAATSLPETTPPINEFRIIECANQPLKYTPSPPPLALTTTTTGDVEASEDIKTTPTIDLANKKPRFAPRPVNKHALLKQTTLTNVGFRRRSERQAAIAASAEPSTGEKRPSSGTKDSIKRHSKRARK</sequence>
<dbReference type="SMART" id="SM00249">
    <property type="entry name" value="PHD"/>
    <property type="match status" value="1"/>
</dbReference>
<feature type="compositionally biased region" description="Acidic residues" evidence="4">
    <location>
        <begin position="1168"/>
        <end position="1177"/>
    </location>
</feature>
<keyword evidence="2" id="KW-0863">Zinc-finger</keyword>
<feature type="compositionally biased region" description="Polar residues" evidence="4">
    <location>
        <begin position="183"/>
        <end position="216"/>
    </location>
</feature>
<comment type="caution">
    <text evidence="6">The sequence shown here is derived from an EMBL/GenBank/DDBJ whole genome shotgun (WGS) entry which is preliminary data.</text>
</comment>
<dbReference type="InterPro" id="IPR003902">
    <property type="entry name" value="Tscrpt_reg_GCM"/>
</dbReference>
<dbReference type="InParanoid" id="A8PCZ8"/>
<name>A8PCZ8_COPC7</name>
<dbReference type="SUPFAM" id="SSF90073">
    <property type="entry name" value="GCM domain"/>
    <property type="match status" value="1"/>
</dbReference>
<evidence type="ECO:0000256" key="3">
    <source>
        <dbReference type="ARBA" id="ARBA00022833"/>
    </source>
</evidence>
<feature type="compositionally biased region" description="Basic residues" evidence="4">
    <location>
        <begin position="1796"/>
        <end position="1805"/>
    </location>
</feature>
<feature type="compositionally biased region" description="Basic and acidic residues" evidence="4">
    <location>
        <begin position="1147"/>
        <end position="1156"/>
    </location>
</feature>
<dbReference type="KEGG" id="cci:CC1G_07225"/>
<dbReference type="HOGENOM" id="CLU_002610_0_0_1"/>
<gene>
    <name evidence="6" type="ORF">CC1G_07225</name>
</gene>
<organism evidence="6 7">
    <name type="scientific">Coprinopsis cinerea (strain Okayama-7 / 130 / ATCC MYA-4618 / FGSC 9003)</name>
    <name type="common">Inky cap fungus</name>
    <name type="synonym">Hormographiella aspergillata</name>
    <dbReference type="NCBI Taxonomy" id="240176"/>
    <lineage>
        <taxon>Eukaryota</taxon>
        <taxon>Fungi</taxon>
        <taxon>Dikarya</taxon>
        <taxon>Basidiomycota</taxon>
        <taxon>Agaricomycotina</taxon>
        <taxon>Agaricomycetes</taxon>
        <taxon>Agaricomycetidae</taxon>
        <taxon>Agaricales</taxon>
        <taxon>Agaricineae</taxon>
        <taxon>Psathyrellaceae</taxon>
        <taxon>Coprinopsis</taxon>
    </lineage>
</organism>
<dbReference type="EMBL" id="AACS02000006">
    <property type="protein sequence ID" value="EAU81295.2"/>
    <property type="molecule type" value="Genomic_DNA"/>
</dbReference>
<dbReference type="GO" id="GO:0003677">
    <property type="term" value="F:DNA binding"/>
    <property type="evidence" value="ECO:0007669"/>
    <property type="project" value="InterPro"/>
</dbReference>
<evidence type="ECO:0000313" key="6">
    <source>
        <dbReference type="EMBL" id="EAU81295.2"/>
    </source>
</evidence>
<dbReference type="Gene3D" id="3.30.40.10">
    <property type="entry name" value="Zinc/RING finger domain, C3HC4 (zinc finger)"/>
    <property type="match status" value="1"/>
</dbReference>
<keyword evidence="7" id="KW-1185">Reference proteome</keyword>
<feature type="compositionally biased region" description="Basic and acidic residues" evidence="4">
    <location>
        <begin position="1122"/>
        <end position="1132"/>
    </location>
</feature>
<accession>A8PCZ8</accession>
<dbReference type="InterPro" id="IPR036115">
    <property type="entry name" value="GCM_dom_sf"/>
</dbReference>
<dbReference type="eggNOG" id="ENOG502S7P8">
    <property type="taxonomic scope" value="Eukaryota"/>
</dbReference>
<dbReference type="InterPro" id="IPR013083">
    <property type="entry name" value="Znf_RING/FYVE/PHD"/>
</dbReference>
<protein>
    <recommendedName>
        <fullName evidence="5">GCM domain-containing protein</fullName>
    </recommendedName>
</protein>
<dbReference type="VEuPathDB" id="FungiDB:CC1G_07225"/>
<dbReference type="SUPFAM" id="SSF57903">
    <property type="entry name" value="FYVE/PHD zinc finger"/>
    <property type="match status" value="1"/>
</dbReference>
<dbReference type="GeneID" id="6017142"/>
<dbReference type="GO" id="GO:0006355">
    <property type="term" value="P:regulation of DNA-templated transcription"/>
    <property type="evidence" value="ECO:0007669"/>
    <property type="project" value="InterPro"/>
</dbReference>
<feature type="compositionally biased region" description="Polar residues" evidence="4">
    <location>
        <begin position="1208"/>
        <end position="1228"/>
    </location>
</feature>
<evidence type="ECO:0000313" key="7">
    <source>
        <dbReference type="Proteomes" id="UP000001861"/>
    </source>
</evidence>
<proteinExistence type="predicted"/>
<feature type="region of interest" description="Disordered" evidence="4">
    <location>
        <begin position="1122"/>
        <end position="1230"/>
    </location>
</feature>
<dbReference type="RefSeq" id="XP_001840495.2">
    <property type="nucleotide sequence ID" value="XM_001840443.2"/>
</dbReference>
<feature type="region of interest" description="Disordered" evidence="4">
    <location>
        <begin position="20"/>
        <end position="46"/>
    </location>
</feature>
<dbReference type="Proteomes" id="UP000001861">
    <property type="component" value="Unassembled WGS sequence"/>
</dbReference>
<evidence type="ECO:0000259" key="5">
    <source>
        <dbReference type="PROSITE" id="PS50807"/>
    </source>
</evidence>
<evidence type="ECO:0000256" key="4">
    <source>
        <dbReference type="SAM" id="MobiDB-lite"/>
    </source>
</evidence>
<feature type="region of interest" description="Disordered" evidence="4">
    <location>
        <begin position="163"/>
        <end position="244"/>
    </location>
</feature>
<keyword evidence="3" id="KW-0862">Zinc</keyword>